<evidence type="ECO:0000256" key="7">
    <source>
        <dbReference type="ARBA" id="ARBA00022548"/>
    </source>
</evidence>
<evidence type="ECO:0000256" key="3">
    <source>
        <dbReference type="ARBA" id="ARBA00004770"/>
    </source>
</evidence>
<accession>A0AAN8JY56</accession>
<evidence type="ECO:0000256" key="12">
    <source>
        <dbReference type="ARBA" id="ARBA00022989"/>
    </source>
</evidence>
<dbReference type="GO" id="GO:0006695">
    <property type="term" value="P:cholesterol biosynthetic process"/>
    <property type="evidence" value="ECO:0007669"/>
    <property type="project" value="UniProtKB-KW"/>
</dbReference>
<keyword evidence="11" id="KW-0752">Steroid biosynthesis</keyword>
<dbReference type="PANTHER" id="PTHR21257:SF52">
    <property type="entry name" value="DELTA(14)-STEROL REDUCTASE TM7SF2"/>
    <property type="match status" value="1"/>
</dbReference>
<feature type="transmembrane region" description="Helical" evidence="25">
    <location>
        <begin position="21"/>
        <end position="40"/>
    </location>
</feature>
<dbReference type="InterPro" id="IPR018083">
    <property type="entry name" value="Sterol_reductase_CS"/>
</dbReference>
<name>A0AAN8JY56_PATCE</name>
<keyword evidence="17" id="KW-1207">Sterol metabolism</keyword>
<evidence type="ECO:0000256" key="5">
    <source>
        <dbReference type="ARBA" id="ARBA00012413"/>
    </source>
</evidence>
<evidence type="ECO:0000256" key="9">
    <source>
        <dbReference type="ARBA" id="ARBA00022778"/>
    </source>
</evidence>
<evidence type="ECO:0000256" key="1">
    <source>
        <dbReference type="ARBA" id="ARBA00004127"/>
    </source>
</evidence>
<keyword evidence="10" id="KW-0256">Endoplasmic reticulum</keyword>
<evidence type="ECO:0000256" key="14">
    <source>
        <dbReference type="ARBA" id="ARBA00023011"/>
    </source>
</evidence>
<comment type="caution">
    <text evidence="26">The sequence shown here is derived from an EMBL/GenBank/DDBJ whole genome shotgun (WGS) entry which is preliminary data.</text>
</comment>
<keyword evidence="18" id="KW-0753">Steroid metabolism</keyword>
<keyword evidence="12 25" id="KW-1133">Transmembrane helix</keyword>
<evidence type="ECO:0000256" key="2">
    <source>
        <dbReference type="ARBA" id="ARBA00004586"/>
    </source>
</evidence>
<dbReference type="EC" id="1.3.1.70" evidence="5"/>
<evidence type="ECO:0000313" key="26">
    <source>
        <dbReference type="EMBL" id="KAK6181639.1"/>
    </source>
</evidence>
<dbReference type="GO" id="GO:0005789">
    <property type="term" value="C:endoplasmic reticulum membrane"/>
    <property type="evidence" value="ECO:0007669"/>
    <property type="project" value="UniProtKB-SubCell"/>
</dbReference>
<evidence type="ECO:0000256" key="6">
    <source>
        <dbReference type="ARBA" id="ARBA00022516"/>
    </source>
</evidence>
<evidence type="ECO:0000256" key="21">
    <source>
        <dbReference type="ARBA" id="ARBA00032210"/>
    </source>
</evidence>
<dbReference type="PROSITE" id="PS01017">
    <property type="entry name" value="STEROL_REDUCT_1"/>
    <property type="match status" value="1"/>
</dbReference>
<evidence type="ECO:0000256" key="25">
    <source>
        <dbReference type="SAM" id="Phobius"/>
    </source>
</evidence>
<comment type="catalytic activity">
    <reaction evidence="22">
        <text>4,4-dimethyl-8,14-cholestadien-3beta-ol + NADPH + H(+) = 4,4-dimethyl-5alpha-cholest-8-en-3beta-ol + NADP(+)</text>
        <dbReference type="Rhea" id="RHEA:46812"/>
        <dbReference type="ChEBI" id="CHEBI:15378"/>
        <dbReference type="ChEBI" id="CHEBI:57783"/>
        <dbReference type="ChEBI" id="CHEBI:58349"/>
        <dbReference type="ChEBI" id="CHEBI:78904"/>
        <dbReference type="ChEBI" id="CHEBI:87044"/>
    </reaction>
</comment>
<evidence type="ECO:0000256" key="20">
    <source>
        <dbReference type="ARBA" id="ARBA00031227"/>
    </source>
</evidence>
<proteinExistence type="inferred from homology"/>
<comment type="similarity">
    <text evidence="4">Belongs to the ERG4/ERG24 family.</text>
</comment>
<comment type="subcellular location">
    <subcellularLocation>
        <location evidence="1">Endomembrane system</location>
        <topology evidence="1">Multi-pass membrane protein</topology>
    </subcellularLocation>
    <subcellularLocation>
        <location evidence="2">Endoplasmic reticulum membrane</location>
    </subcellularLocation>
</comment>
<comment type="pathway">
    <text evidence="3">Steroid biosynthesis; cholesterol biosynthesis.</text>
</comment>
<dbReference type="EMBL" id="JAZGQO010000007">
    <property type="protein sequence ID" value="KAK6181639.1"/>
    <property type="molecule type" value="Genomic_DNA"/>
</dbReference>
<evidence type="ECO:0000256" key="18">
    <source>
        <dbReference type="ARBA" id="ARBA00023221"/>
    </source>
</evidence>
<evidence type="ECO:0000256" key="8">
    <source>
        <dbReference type="ARBA" id="ARBA00022692"/>
    </source>
</evidence>
<dbReference type="AlphaFoldDB" id="A0AAN8JY56"/>
<evidence type="ECO:0000256" key="10">
    <source>
        <dbReference type="ARBA" id="ARBA00022824"/>
    </source>
</evidence>
<evidence type="ECO:0000313" key="27">
    <source>
        <dbReference type="Proteomes" id="UP001347796"/>
    </source>
</evidence>
<gene>
    <name evidence="26" type="ORF">SNE40_009458</name>
</gene>
<keyword evidence="16 25" id="KW-0472">Membrane</keyword>
<feature type="transmembrane region" description="Helical" evidence="25">
    <location>
        <begin position="291"/>
        <end position="310"/>
    </location>
</feature>
<protein>
    <recommendedName>
        <fullName evidence="5">Delta(14)-sterol reductase</fullName>
        <ecNumber evidence="5">1.3.1.70</ecNumber>
    </recommendedName>
    <alternativeName>
        <fullName evidence="21">3-beta-hydroxysterol Delta (14)-reductase</fullName>
    </alternativeName>
    <alternativeName>
        <fullName evidence="19">C-14 sterol reductase</fullName>
    </alternativeName>
    <alternativeName>
        <fullName evidence="20">Sterol C14-reductase</fullName>
    </alternativeName>
</protein>
<feature type="transmembrane region" description="Helical" evidence="25">
    <location>
        <begin position="60"/>
        <end position="83"/>
    </location>
</feature>
<keyword evidence="27" id="KW-1185">Reference proteome</keyword>
<evidence type="ECO:0000256" key="19">
    <source>
        <dbReference type="ARBA" id="ARBA00030165"/>
    </source>
</evidence>
<sequence length="424" mass="48263">MSDIKDKAVEKTKNKEFGGPIGTFLLVLLLPTVVFLLNFACNKKRCTIMEIPKLPKSLSFFFDLQATYIFLGWFAFQAALAVLPVGKLVEGQPLKSGGRLKYRCNGFFALIVSIAAFGLGVYYKLPLDIVHAKFFQIMTAATLFSVLLSIALYAKSLVVPKNKLAPGGNTGNHIYDFFMGHELNPRIGTFDLKFFCELRPGLIGWVMFNLIFVYKAYLENNKEFPPALTLAAAFQIFYVADALFAEEAILTTMDIVHDGFGFMLAFGDLVWVPFCYNLQTRFLLENPQNNMYWYCLAAIGVLNVIGYYIFRGSNSQKDAYRKDPHNPALAHLETIPTSTGRRLLVSGWWGLCRKPNYLGDLIMATAWSMCCGFHHVLPYFYPIYFLVLLIHRGMRDDVICRKKYGASWTRYCQRVPYKIIPYVY</sequence>
<evidence type="ECO:0000256" key="22">
    <source>
        <dbReference type="ARBA" id="ARBA00048100"/>
    </source>
</evidence>
<feature type="transmembrane region" description="Helical" evidence="25">
    <location>
        <begin position="202"/>
        <end position="218"/>
    </location>
</feature>
<dbReference type="Pfam" id="PF01222">
    <property type="entry name" value="ERG4_ERG24"/>
    <property type="match status" value="1"/>
</dbReference>
<evidence type="ECO:0000256" key="17">
    <source>
        <dbReference type="ARBA" id="ARBA00023166"/>
    </source>
</evidence>
<organism evidence="26 27">
    <name type="scientific">Patella caerulea</name>
    <name type="common">Rayed Mediterranean limpet</name>
    <dbReference type="NCBI Taxonomy" id="87958"/>
    <lineage>
        <taxon>Eukaryota</taxon>
        <taxon>Metazoa</taxon>
        <taxon>Spiralia</taxon>
        <taxon>Lophotrochozoa</taxon>
        <taxon>Mollusca</taxon>
        <taxon>Gastropoda</taxon>
        <taxon>Patellogastropoda</taxon>
        <taxon>Patelloidea</taxon>
        <taxon>Patellidae</taxon>
        <taxon>Patella</taxon>
    </lineage>
</organism>
<dbReference type="Gene3D" id="1.20.120.1630">
    <property type="match status" value="1"/>
</dbReference>
<dbReference type="PROSITE" id="PS01018">
    <property type="entry name" value="STEROL_REDUCT_2"/>
    <property type="match status" value="1"/>
</dbReference>
<feature type="transmembrane region" description="Helical" evidence="25">
    <location>
        <begin position="224"/>
        <end position="244"/>
    </location>
</feature>
<keyword evidence="13" id="KW-0560">Oxidoreductase</keyword>
<evidence type="ECO:0000256" key="24">
    <source>
        <dbReference type="ARBA" id="ARBA00049367"/>
    </source>
</evidence>
<evidence type="ECO:0000256" key="23">
    <source>
        <dbReference type="ARBA" id="ARBA00048712"/>
    </source>
</evidence>
<dbReference type="PANTHER" id="PTHR21257">
    <property type="entry name" value="DELTA(14)-STEROL REDUCTASE"/>
    <property type="match status" value="1"/>
</dbReference>
<evidence type="ECO:0000256" key="15">
    <source>
        <dbReference type="ARBA" id="ARBA00023098"/>
    </source>
</evidence>
<keyword evidence="6" id="KW-0444">Lipid biosynthesis</keyword>
<dbReference type="InterPro" id="IPR001171">
    <property type="entry name" value="ERG24_DHCR-like"/>
</dbReference>
<evidence type="ECO:0000256" key="13">
    <source>
        <dbReference type="ARBA" id="ARBA00023002"/>
    </source>
</evidence>
<feature type="transmembrane region" description="Helical" evidence="25">
    <location>
        <begin position="104"/>
        <end position="123"/>
    </location>
</feature>
<dbReference type="FunFam" id="1.20.120.1630:FF:000001">
    <property type="entry name" value="delta(14)-sterol reductase isoform X1"/>
    <property type="match status" value="1"/>
</dbReference>
<reference evidence="26 27" key="1">
    <citation type="submission" date="2024-01" db="EMBL/GenBank/DDBJ databases">
        <title>The genome of the rayed Mediterranean limpet Patella caerulea (Linnaeus, 1758).</title>
        <authorList>
            <person name="Anh-Thu Weber A."/>
            <person name="Halstead-Nussloch G."/>
        </authorList>
    </citation>
    <scope>NUCLEOTIDE SEQUENCE [LARGE SCALE GENOMIC DNA]</scope>
    <source>
        <strain evidence="26">AATW-2023a</strain>
        <tissue evidence="26">Whole specimen</tissue>
    </source>
</reference>
<evidence type="ECO:0000256" key="16">
    <source>
        <dbReference type="ARBA" id="ARBA00023136"/>
    </source>
</evidence>
<keyword evidence="14" id="KW-0756">Sterol biosynthesis</keyword>
<evidence type="ECO:0000256" key="11">
    <source>
        <dbReference type="ARBA" id="ARBA00022955"/>
    </source>
</evidence>
<dbReference type="GO" id="GO:0050613">
    <property type="term" value="F:Delta14-sterol reductase activity"/>
    <property type="evidence" value="ECO:0007669"/>
    <property type="project" value="UniProtKB-EC"/>
</dbReference>
<keyword evidence="8 25" id="KW-0812">Transmembrane</keyword>
<feature type="transmembrane region" description="Helical" evidence="25">
    <location>
        <begin position="135"/>
        <end position="154"/>
    </location>
</feature>
<dbReference type="GO" id="GO:0005637">
    <property type="term" value="C:nuclear inner membrane"/>
    <property type="evidence" value="ECO:0007669"/>
    <property type="project" value="TreeGrafter"/>
</dbReference>
<keyword evidence="7" id="KW-0153">Cholesterol metabolism</keyword>
<keyword evidence="9" id="KW-0152">Cholesterol biosynthesis</keyword>
<dbReference type="Proteomes" id="UP001347796">
    <property type="component" value="Unassembled WGS sequence"/>
</dbReference>
<feature type="transmembrane region" description="Helical" evidence="25">
    <location>
        <begin position="256"/>
        <end position="279"/>
    </location>
</feature>
<evidence type="ECO:0000256" key="4">
    <source>
        <dbReference type="ARBA" id="ARBA00005402"/>
    </source>
</evidence>
<keyword evidence="15" id="KW-0443">Lipid metabolism</keyword>
<comment type="catalytic activity">
    <reaction evidence="23">
        <text>5alpha-cholest-8,14-dien-3beta-ol + NADPH + H(+) = 5alpha-cholest-8-en-3beta-ol + NADP(+)</text>
        <dbReference type="Rhea" id="RHEA:46456"/>
        <dbReference type="ChEBI" id="CHEBI:15378"/>
        <dbReference type="ChEBI" id="CHEBI:16608"/>
        <dbReference type="ChEBI" id="CHEBI:57783"/>
        <dbReference type="ChEBI" id="CHEBI:58349"/>
        <dbReference type="ChEBI" id="CHEBI:86131"/>
    </reaction>
</comment>
<comment type="catalytic activity">
    <reaction evidence="24">
        <text>4,4-dimethyl-5alpha-cholesta-8,24-dien-3beta-ol + NADP(+) = 4,4-dimethyl-5alpha-cholesta-8,14,24-trien-3beta-ol + NADPH + H(+)</text>
        <dbReference type="Rhea" id="RHEA:18561"/>
        <dbReference type="ChEBI" id="CHEBI:15378"/>
        <dbReference type="ChEBI" id="CHEBI:17813"/>
        <dbReference type="ChEBI" id="CHEBI:18364"/>
        <dbReference type="ChEBI" id="CHEBI:57783"/>
        <dbReference type="ChEBI" id="CHEBI:58349"/>
        <dbReference type="EC" id="1.3.1.70"/>
    </reaction>
</comment>